<dbReference type="GO" id="GO:0016491">
    <property type="term" value="F:oxidoreductase activity"/>
    <property type="evidence" value="ECO:0007669"/>
    <property type="project" value="UniProtKB-KW"/>
</dbReference>
<dbReference type="Gene3D" id="3.50.50.60">
    <property type="entry name" value="FAD/NAD(P)-binding domain"/>
    <property type="match status" value="1"/>
</dbReference>
<evidence type="ECO:0000259" key="2">
    <source>
        <dbReference type="Pfam" id="PF01266"/>
    </source>
</evidence>
<dbReference type="PANTHER" id="PTHR13847">
    <property type="entry name" value="SARCOSINE DEHYDROGENASE-RELATED"/>
    <property type="match status" value="1"/>
</dbReference>
<comment type="caution">
    <text evidence="3">The sequence shown here is derived from an EMBL/GenBank/DDBJ whole genome shotgun (WGS) entry which is preliminary data.</text>
</comment>
<organism evidence="3 4">
    <name type="scientific">Oceanospirillum linum</name>
    <dbReference type="NCBI Taxonomy" id="966"/>
    <lineage>
        <taxon>Bacteria</taxon>
        <taxon>Pseudomonadati</taxon>
        <taxon>Pseudomonadota</taxon>
        <taxon>Gammaproteobacteria</taxon>
        <taxon>Oceanospirillales</taxon>
        <taxon>Oceanospirillaceae</taxon>
        <taxon>Oceanospirillum</taxon>
    </lineage>
</organism>
<dbReference type="Proteomes" id="UP000190064">
    <property type="component" value="Unassembled WGS sequence"/>
</dbReference>
<dbReference type="InterPro" id="IPR006076">
    <property type="entry name" value="FAD-dep_OxRdtase"/>
</dbReference>
<gene>
    <name evidence="3" type="ORF">BTA35_0200120</name>
</gene>
<evidence type="ECO:0000313" key="3">
    <source>
        <dbReference type="EMBL" id="OOV88005.1"/>
    </source>
</evidence>
<dbReference type="Gene3D" id="3.30.9.10">
    <property type="entry name" value="D-Amino Acid Oxidase, subunit A, domain 2"/>
    <property type="match status" value="1"/>
</dbReference>
<evidence type="ECO:0000313" key="4">
    <source>
        <dbReference type="Proteomes" id="UP000190064"/>
    </source>
</evidence>
<name>A0A1T1HDV9_OCELI</name>
<dbReference type="SUPFAM" id="SSF51905">
    <property type="entry name" value="FAD/NAD(P)-binding domain"/>
    <property type="match status" value="1"/>
</dbReference>
<proteinExistence type="predicted"/>
<accession>A0A1T1HDV9</accession>
<dbReference type="EMBL" id="MTSD02000001">
    <property type="protein sequence ID" value="OOV88005.1"/>
    <property type="molecule type" value="Genomic_DNA"/>
</dbReference>
<protein>
    <recommendedName>
        <fullName evidence="2">FAD dependent oxidoreductase domain-containing protein</fullName>
    </recommendedName>
</protein>
<dbReference type="Pfam" id="PF01266">
    <property type="entry name" value="DAO"/>
    <property type="match status" value="1"/>
</dbReference>
<evidence type="ECO:0000256" key="1">
    <source>
        <dbReference type="ARBA" id="ARBA00023002"/>
    </source>
</evidence>
<reference evidence="3" key="1">
    <citation type="submission" date="2017-02" db="EMBL/GenBank/DDBJ databases">
        <title>Draft Genome Sequence of the Salt Water Bacterium Oceanospirillum linum ATCC 11336.</title>
        <authorList>
            <person name="Trachtenberg A.M."/>
            <person name="Carney J.G."/>
            <person name="Linnane J.D."/>
            <person name="Rheaume B.A."/>
            <person name="Pitts N.L."/>
            <person name="Mykles D.L."/>
            <person name="Maclea K.S."/>
        </authorList>
    </citation>
    <scope>NUCLEOTIDE SEQUENCE [LARGE SCALE GENOMIC DNA]</scope>
    <source>
        <strain evidence="3">ATCC 11336</strain>
    </source>
</reference>
<dbReference type="AlphaFoldDB" id="A0A1T1HDV9"/>
<dbReference type="PANTHER" id="PTHR13847:SF281">
    <property type="entry name" value="FAD DEPENDENT OXIDOREDUCTASE DOMAIN-CONTAINING PROTEIN"/>
    <property type="match status" value="1"/>
</dbReference>
<dbReference type="STRING" id="966.BTA35_0200120"/>
<dbReference type="InterPro" id="IPR036188">
    <property type="entry name" value="FAD/NAD-bd_sf"/>
</dbReference>
<sequence>MQTPLKAVSDQAVGLLAAYYRKAQCQLELLAAEAGFASDEPRACIFKAAASTRGEKALRMMQRFLQRNGQPEQWLDAARLEQVTGSGYYRAGLQLSGNTLVNPRQLVRALVKQLPDNIALFEHSPVTALERCASGWQLQTAEGSVSAAKVVLANNAFIKGLGLAASRSVTIYTYAGVTSPLADQERRQVMGSGPWGLLPAHRLGSTFRTTEDGRLLVRGMYSYEQEGGNEVAEVLQASLSKRYPSLSGAQTLEHWWGGATSLTSNGAPVWGELQPGLFASVGCNGVGIVKGWFLGQALADLICGRPVADISALFGKAGWMPPEPFRKLGFLAVSSVERNLAGAEI</sequence>
<keyword evidence="1" id="KW-0560">Oxidoreductase</keyword>
<dbReference type="GO" id="GO:0005737">
    <property type="term" value="C:cytoplasm"/>
    <property type="evidence" value="ECO:0007669"/>
    <property type="project" value="TreeGrafter"/>
</dbReference>
<feature type="domain" description="FAD dependent oxidoreductase" evidence="2">
    <location>
        <begin position="16"/>
        <end position="301"/>
    </location>
</feature>
<keyword evidence="4" id="KW-1185">Reference proteome</keyword>